<dbReference type="Proteomes" id="UP001159363">
    <property type="component" value="Chromosome 11"/>
</dbReference>
<keyword evidence="2" id="KW-0472">Membrane</keyword>
<feature type="region of interest" description="Disordered" evidence="1">
    <location>
        <begin position="426"/>
        <end position="480"/>
    </location>
</feature>
<feature type="compositionally biased region" description="Basic and acidic residues" evidence="1">
    <location>
        <begin position="618"/>
        <end position="627"/>
    </location>
</feature>
<evidence type="ECO:0000313" key="4">
    <source>
        <dbReference type="Proteomes" id="UP001159363"/>
    </source>
</evidence>
<reference evidence="3 4" key="1">
    <citation type="submission" date="2023-02" db="EMBL/GenBank/DDBJ databases">
        <title>LHISI_Scaffold_Assembly.</title>
        <authorList>
            <person name="Stuart O.P."/>
            <person name="Cleave R."/>
            <person name="Magrath M.J.L."/>
            <person name="Mikheyev A.S."/>
        </authorList>
    </citation>
    <scope>NUCLEOTIDE SEQUENCE [LARGE SCALE GENOMIC DNA]</scope>
    <source>
        <strain evidence="3">Daus_M_001</strain>
        <tissue evidence="3">Leg muscle</tissue>
    </source>
</reference>
<organism evidence="3 4">
    <name type="scientific">Dryococelus australis</name>
    <dbReference type="NCBI Taxonomy" id="614101"/>
    <lineage>
        <taxon>Eukaryota</taxon>
        <taxon>Metazoa</taxon>
        <taxon>Ecdysozoa</taxon>
        <taxon>Arthropoda</taxon>
        <taxon>Hexapoda</taxon>
        <taxon>Insecta</taxon>
        <taxon>Pterygota</taxon>
        <taxon>Neoptera</taxon>
        <taxon>Polyneoptera</taxon>
        <taxon>Phasmatodea</taxon>
        <taxon>Verophasmatodea</taxon>
        <taxon>Anareolatae</taxon>
        <taxon>Phasmatidae</taxon>
        <taxon>Eurycanthinae</taxon>
        <taxon>Dryococelus</taxon>
    </lineage>
</organism>
<protein>
    <submittedName>
        <fullName evidence="3">Uncharacterized protein</fullName>
    </submittedName>
</protein>
<evidence type="ECO:0000256" key="1">
    <source>
        <dbReference type="SAM" id="MobiDB-lite"/>
    </source>
</evidence>
<name>A0ABQ9GIG7_9NEOP</name>
<keyword evidence="4" id="KW-1185">Reference proteome</keyword>
<proteinExistence type="predicted"/>
<feature type="region of interest" description="Disordered" evidence="1">
    <location>
        <begin position="613"/>
        <end position="639"/>
    </location>
</feature>
<evidence type="ECO:0000256" key="2">
    <source>
        <dbReference type="SAM" id="Phobius"/>
    </source>
</evidence>
<feature type="compositionally biased region" description="Polar residues" evidence="1">
    <location>
        <begin position="463"/>
        <end position="473"/>
    </location>
</feature>
<comment type="caution">
    <text evidence="3">The sequence shown here is derived from an EMBL/GenBank/DDBJ whole genome shotgun (WGS) entry which is preliminary data.</text>
</comment>
<keyword evidence="2" id="KW-0812">Transmembrane</keyword>
<feature type="compositionally biased region" description="Basic and acidic residues" evidence="1">
    <location>
        <begin position="451"/>
        <end position="461"/>
    </location>
</feature>
<sequence length="740" mass="81630">MIKDSLLGQDQLGSPLVDDRPIMKAIKCRVVSGEVRTNRKMVSSNTETNRTGVLAVVDIVSSFVYKQHGRNKPTVVAPSPCAIMLYLVQEQQRTSFLACKCVAAWKRSTAGDAVDQLRARLINAPVCRTENPSHFNASWRFGDAVTRLLAFHQSEPDSIPGKVNQISHVGNVAGVTVCRLVLSGYSLLSPCFHSAAASSAQAGVGCKPTSRPFGDVLDIQSLSSREAYISHVERTLSKKVTIQKLRRRSPRRSLFAGSGAAMAGWVDIDVAAVICNCQAAQGVSHPTRANRVQSPAGSLRIFASGNRDGRCRWSAGFLPPLHSGAAPFSFHFTLIGSQDLVKKTIYVACAPSNHNDRGSHRLQSQRSRLALRRRIGFLYEFAGSEQNFTTLALNIAVKPPGKIHLSLQLTADLPWRSRLVRHRSGVREDLGSNPGQGMGTLRWSGPGIQGLEKREYPEKTRRQAASSSTSENPEANPPGIEPGSLWWEASALATAPPLPLFSRAELIAQLITKHVVIIVVCAVDSSYRWFSHVPEHFEYKVKLYCRIGSGGNQLAMMQVAAPWSLRRQGNSHDEALRHGHMKFMQSDTLKNRTEICKDSSFESQQVMSISPAALMGGENDHKESTDENEHEDSDSVEDDDGDFLDALTHPFNTFAATSYMKNAEDTENTGYLFPEGPNQLFAKDFRGLLWIVEKDCEGLVWIGDWGNSRGLGQYNLVVVVVDWYALVWISVWIHVWIVVD</sequence>
<accession>A0ABQ9GIG7</accession>
<feature type="compositionally biased region" description="Acidic residues" evidence="1">
    <location>
        <begin position="628"/>
        <end position="639"/>
    </location>
</feature>
<dbReference type="EMBL" id="JARBHB010000012">
    <property type="protein sequence ID" value="KAJ8871810.1"/>
    <property type="molecule type" value="Genomic_DNA"/>
</dbReference>
<evidence type="ECO:0000313" key="3">
    <source>
        <dbReference type="EMBL" id="KAJ8871810.1"/>
    </source>
</evidence>
<feature type="transmembrane region" description="Helical" evidence="2">
    <location>
        <begin position="716"/>
        <end position="739"/>
    </location>
</feature>
<keyword evidence="2" id="KW-1133">Transmembrane helix</keyword>
<gene>
    <name evidence="3" type="ORF">PR048_028150</name>
</gene>